<name>F0X268_9STRA</name>
<gene>
    <name evidence="1" type="primary">AlNc14C865G12586</name>
    <name evidence="1" type="ORF">ALNC14_140870</name>
</gene>
<sequence length="210" mass="24392">MSKLCSDVVGDPSGYYRRFVMQESMLRNSNSAPVRINPPYYLTMLFSHSIIVDKSITSDGFYLVGCIMILLEMEAIFSNSGDIVDRILARVSSAMNAEKVNANVEKEFRMDLDHIDTLFIASDEKRKFIAQIAAVLEEDYSIYHHDYYYHALHGPKLLTLFSKAKKQLTAYFKGKNTEPQTWKWNPMNWFSRRHRRVAENDDEESTSEKH</sequence>
<dbReference type="AlphaFoldDB" id="F0X268"/>
<accession>F0X268</accession>
<reference evidence="1" key="2">
    <citation type="submission" date="2011-02" db="EMBL/GenBank/DDBJ databases">
        <authorList>
            <person name="MacLean D."/>
        </authorList>
    </citation>
    <scope>NUCLEOTIDE SEQUENCE</scope>
</reference>
<evidence type="ECO:0000313" key="1">
    <source>
        <dbReference type="EMBL" id="CCA27943.1"/>
    </source>
</evidence>
<protein>
    <submittedName>
        <fullName evidence="1">AlNc14C865G12586 protein</fullName>
    </submittedName>
</protein>
<reference evidence="1" key="1">
    <citation type="journal article" date="2011" name="PLoS Biol.">
        <title>Gene gain and loss during evolution of obligate parasitism in the white rust pathogen of Arabidopsis thaliana.</title>
        <authorList>
            <person name="Kemen E."/>
            <person name="Gardiner A."/>
            <person name="Schultz-Larsen T."/>
            <person name="Kemen A.C."/>
            <person name="Balmuth A.L."/>
            <person name="Robert-Seilaniantz A."/>
            <person name="Bailey K."/>
            <person name="Holub E."/>
            <person name="Studholme D.J."/>
            <person name="Maclean D."/>
            <person name="Jones J.D."/>
        </authorList>
    </citation>
    <scope>NUCLEOTIDE SEQUENCE</scope>
</reference>
<organism evidence="1">
    <name type="scientific">Albugo laibachii Nc14</name>
    <dbReference type="NCBI Taxonomy" id="890382"/>
    <lineage>
        <taxon>Eukaryota</taxon>
        <taxon>Sar</taxon>
        <taxon>Stramenopiles</taxon>
        <taxon>Oomycota</taxon>
        <taxon>Peronosporomycetes</taxon>
        <taxon>Albuginales</taxon>
        <taxon>Albuginaceae</taxon>
        <taxon>Albugo</taxon>
    </lineage>
</organism>
<dbReference type="EMBL" id="FR824760">
    <property type="protein sequence ID" value="CCA27943.1"/>
    <property type="molecule type" value="Genomic_DNA"/>
</dbReference>
<dbReference type="HOGENOM" id="CLU_113923_0_0_1"/>
<proteinExistence type="predicted"/>